<dbReference type="InterPro" id="IPR000182">
    <property type="entry name" value="GNAT_dom"/>
</dbReference>
<name>A0A3N4G3Z1_9ACTN</name>
<dbReference type="PROSITE" id="PS51186">
    <property type="entry name" value="GNAT"/>
    <property type="match status" value="1"/>
</dbReference>
<gene>
    <name evidence="3" type="ORF">EF294_17730</name>
</gene>
<feature type="region of interest" description="Disordered" evidence="1">
    <location>
        <begin position="29"/>
        <end position="60"/>
    </location>
</feature>
<proteinExistence type="predicted"/>
<protein>
    <submittedName>
        <fullName evidence="3">GNAT family N-acetyltransferase</fullName>
    </submittedName>
</protein>
<dbReference type="InterPro" id="IPR016181">
    <property type="entry name" value="Acyl_CoA_acyltransferase"/>
</dbReference>
<dbReference type="SUPFAM" id="SSF55729">
    <property type="entry name" value="Acyl-CoA N-acyltransferases (Nat)"/>
    <property type="match status" value="1"/>
</dbReference>
<dbReference type="OrthoDB" id="9775595at2"/>
<feature type="domain" description="N-acetyltransferase" evidence="2">
    <location>
        <begin position="205"/>
        <end position="342"/>
    </location>
</feature>
<dbReference type="GO" id="GO:0016747">
    <property type="term" value="F:acyltransferase activity, transferring groups other than amino-acyl groups"/>
    <property type="evidence" value="ECO:0007669"/>
    <property type="project" value="InterPro"/>
</dbReference>
<accession>A0A3N4G3Z1</accession>
<dbReference type="Proteomes" id="UP000267536">
    <property type="component" value="Unassembled WGS sequence"/>
</dbReference>
<comment type="caution">
    <text evidence="3">The sequence shown here is derived from an EMBL/GenBank/DDBJ whole genome shotgun (WGS) entry which is preliminary data.</text>
</comment>
<dbReference type="Pfam" id="PF24553">
    <property type="entry name" value="Rv0428c_C"/>
    <property type="match status" value="1"/>
</dbReference>
<dbReference type="Gene3D" id="3.40.630.30">
    <property type="match status" value="1"/>
</dbReference>
<dbReference type="CDD" id="cd04301">
    <property type="entry name" value="NAT_SF"/>
    <property type="match status" value="1"/>
</dbReference>
<keyword evidence="4" id="KW-1185">Reference proteome</keyword>
<evidence type="ECO:0000313" key="4">
    <source>
        <dbReference type="Proteomes" id="UP000267536"/>
    </source>
</evidence>
<evidence type="ECO:0000313" key="3">
    <source>
        <dbReference type="EMBL" id="RPA57629.1"/>
    </source>
</evidence>
<dbReference type="InterPro" id="IPR056935">
    <property type="entry name" value="Rv0428c-like_C"/>
</dbReference>
<dbReference type="AlphaFoldDB" id="A0A3N4G3Z1"/>
<sequence>MALGDGESDLGAYRGDRVVVRYLLGEATPADWRDSPNPAPARSGGPAQSDVTGFLLDDGDPVRLDRNGTVEEIPRTAITSLRVISAVPLRNSEIRALEYAAAAAWPGTEQAWIDGWLVRAGAGISRRANSAIALDRSARLDPATRSAIESWYAARDLPTLIATPERLVSPGIDGVPASAVIHVLTAGPIPDHSVSDRPCPEHLDLVLRPTPTPNWLRAYLGPDTDITAATAVVGATLDDAPVTFAAIEDAGRPIAIGRGAVTESPDGSRMLGLTALWTDPARRRQHLGDSILTRLRLWGAENGAGRTYLQVESGNRIAGTWYRARGFALHHRYRYIKPRTSS</sequence>
<organism evidence="3 4">
    <name type="scientific">Gordonia oryzae</name>
    <dbReference type="NCBI Taxonomy" id="2487349"/>
    <lineage>
        <taxon>Bacteria</taxon>
        <taxon>Bacillati</taxon>
        <taxon>Actinomycetota</taxon>
        <taxon>Actinomycetes</taxon>
        <taxon>Mycobacteriales</taxon>
        <taxon>Gordoniaceae</taxon>
        <taxon>Gordonia</taxon>
    </lineage>
</organism>
<reference evidence="3 4" key="1">
    <citation type="submission" date="2018-11" db="EMBL/GenBank/DDBJ databases">
        <title>Draft genome sequence of Gordonia sp. RS15-1S isolated from rice stems.</title>
        <authorList>
            <person name="Muangham S."/>
        </authorList>
    </citation>
    <scope>NUCLEOTIDE SEQUENCE [LARGE SCALE GENOMIC DNA]</scope>
    <source>
        <strain evidence="3 4">RS15-1S</strain>
    </source>
</reference>
<evidence type="ECO:0000259" key="2">
    <source>
        <dbReference type="PROSITE" id="PS51186"/>
    </source>
</evidence>
<dbReference type="RefSeq" id="WP_123932257.1">
    <property type="nucleotide sequence ID" value="NZ_JBPSDP010000016.1"/>
</dbReference>
<evidence type="ECO:0000256" key="1">
    <source>
        <dbReference type="SAM" id="MobiDB-lite"/>
    </source>
</evidence>
<dbReference type="EMBL" id="RKMH01000015">
    <property type="protein sequence ID" value="RPA57629.1"/>
    <property type="molecule type" value="Genomic_DNA"/>
</dbReference>
<keyword evidence="3" id="KW-0808">Transferase</keyword>